<protein>
    <submittedName>
        <fullName evidence="1">Glutathione s-transferase</fullName>
    </submittedName>
</protein>
<proteinExistence type="predicted"/>
<name>A0ACB9TXF8_HOLOL</name>
<evidence type="ECO:0000313" key="2">
    <source>
        <dbReference type="Proteomes" id="UP001056778"/>
    </source>
</evidence>
<sequence length="203" mass="23198">MTDITFTYFNCKGLGEVTRMIFKYAGIDFIDDRFSDEDWPKIKPNMPFGQTPILIVDGKTANQSTAIARYAAKKAKLIGSDDWENLEIDAIVDTINDFRTKIQLYAYEQDSVIKETRKGPLFQETIPFYLEKLEQIAEQNNGHLAAAKLTWADFFLAGVIDYLDHLVEMNLLENSPNLQKVVRNVITIQAVKAWIDVRPQTEA</sequence>
<keyword evidence="2" id="KW-1185">Reference proteome</keyword>
<dbReference type="EMBL" id="CM043015">
    <property type="protein sequence ID" value="KAI4471549.1"/>
    <property type="molecule type" value="Genomic_DNA"/>
</dbReference>
<dbReference type="Proteomes" id="UP001056778">
    <property type="component" value="Chromosome 1"/>
</dbReference>
<accession>A0ACB9TXF8</accession>
<gene>
    <name evidence="1" type="ORF">MML48_1g10423</name>
</gene>
<comment type="caution">
    <text evidence="1">The sequence shown here is derived from an EMBL/GenBank/DDBJ whole genome shotgun (WGS) entry which is preliminary data.</text>
</comment>
<evidence type="ECO:0000313" key="1">
    <source>
        <dbReference type="EMBL" id="KAI4471549.1"/>
    </source>
</evidence>
<organism evidence="1 2">
    <name type="scientific">Holotrichia oblita</name>
    <name type="common">Chafer beetle</name>
    <dbReference type="NCBI Taxonomy" id="644536"/>
    <lineage>
        <taxon>Eukaryota</taxon>
        <taxon>Metazoa</taxon>
        <taxon>Ecdysozoa</taxon>
        <taxon>Arthropoda</taxon>
        <taxon>Hexapoda</taxon>
        <taxon>Insecta</taxon>
        <taxon>Pterygota</taxon>
        <taxon>Neoptera</taxon>
        <taxon>Endopterygota</taxon>
        <taxon>Coleoptera</taxon>
        <taxon>Polyphaga</taxon>
        <taxon>Scarabaeiformia</taxon>
        <taxon>Scarabaeidae</taxon>
        <taxon>Melolonthinae</taxon>
        <taxon>Holotrichia</taxon>
    </lineage>
</organism>
<reference evidence="1" key="1">
    <citation type="submission" date="2022-04" db="EMBL/GenBank/DDBJ databases">
        <title>Chromosome-scale genome assembly of Holotrichia oblita Faldermann.</title>
        <authorList>
            <person name="Rongchong L."/>
        </authorList>
    </citation>
    <scope>NUCLEOTIDE SEQUENCE</scope>
    <source>
        <strain evidence="1">81SQS9</strain>
    </source>
</reference>